<evidence type="ECO:0000313" key="5">
    <source>
        <dbReference type="EMBL" id="XCD07709.1"/>
    </source>
</evidence>
<protein>
    <submittedName>
        <fullName evidence="4">Uncharacterized protein</fullName>
    </submittedName>
</protein>
<name>A0AAU8B341_9VIRU</name>
<reference evidence="4" key="1">
    <citation type="submission" date="2024-03" db="EMBL/GenBank/DDBJ databases">
        <title>Diverse circular DNA viruses in blood, oral, and fecal samples of captive lemurs.</title>
        <authorList>
            <person name="Paietta E.N."/>
            <person name="Kraberger S."/>
            <person name="Lund M.C."/>
            <person name="Custer J.M."/>
            <person name="Vargas K.M."/>
            <person name="Ehmke E.E."/>
            <person name="Yoder A.D."/>
            <person name="Varsani A."/>
        </authorList>
    </citation>
    <scope>NUCLEOTIDE SEQUENCE</scope>
    <source>
        <strain evidence="1">Duke_21_33</strain>
        <strain evidence="2">Duke_24FF_890</strain>
        <strain evidence="3">Duke_24SF_666</strain>
        <strain evidence="4">Duke_25FS_54</strain>
        <strain evidence="5">Duke_28FS_39</strain>
    </source>
</reference>
<sequence>MSNHISVLYPIQDDFNHFDERSEPQIFNYVCLHGKQMFITSCNRQYEVVSAGWLPKECQNITNLEKIKTYHCLLRTKEYEIAYMKFYSYVKELIRKSSDEQLELF</sequence>
<organism evidence="4">
    <name type="scientific">Dulem virus 253</name>
    <dbReference type="NCBI Taxonomy" id="3145730"/>
    <lineage>
        <taxon>Viruses</taxon>
        <taxon>Monodnaviria</taxon>
        <taxon>Sangervirae</taxon>
        <taxon>Phixviricota</taxon>
        <taxon>Malgrandaviricetes</taxon>
        <taxon>Petitvirales</taxon>
        <taxon>Microviridae</taxon>
        <taxon>Microvirus</taxon>
    </lineage>
</organism>
<dbReference type="EMBL" id="PP511388">
    <property type="protein sequence ID" value="XCD03834.1"/>
    <property type="molecule type" value="Genomic_DNA"/>
</dbReference>
<evidence type="ECO:0000313" key="3">
    <source>
        <dbReference type="EMBL" id="XCD05838.1"/>
    </source>
</evidence>
<proteinExistence type="predicted"/>
<dbReference type="EMBL" id="PP511800">
    <property type="protein sequence ID" value="XCD07709.1"/>
    <property type="molecule type" value="Genomic_DNA"/>
</dbReference>
<dbReference type="EMBL" id="PP511649">
    <property type="protein sequence ID" value="XCD06264.1"/>
    <property type="molecule type" value="Genomic_DNA"/>
</dbReference>
<evidence type="ECO:0000313" key="2">
    <source>
        <dbReference type="EMBL" id="XCD04633.1"/>
    </source>
</evidence>
<evidence type="ECO:0000313" key="4">
    <source>
        <dbReference type="EMBL" id="XCD06264.1"/>
    </source>
</evidence>
<evidence type="ECO:0000313" key="1">
    <source>
        <dbReference type="EMBL" id="XCD03834.1"/>
    </source>
</evidence>
<dbReference type="EMBL" id="PP511599">
    <property type="protein sequence ID" value="XCD05838.1"/>
    <property type="molecule type" value="Genomic_DNA"/>
</dbReference>
<accession>A0AAU8B341</accession>
<dbReference type="EMBL" id="PP511486">
    <property type="protein sequence ID" value="XCD04633.1"/>
    <property type="molecule type" value="Genomic_DNA"/>
</dbReference>